<dbReference type="AlphaFoldDB" id="G7W542"/>
<keyword evidence="3" id="KW-1185">Reference proteome</keyword>
<proteinExistence type="predicted"/>
<dbReference type="Proteomes" id="UP000006346">
    <property type="component" value="Chromosome"/>
</dbReference>
<dbReference type="GO" id="GO:0047444">
    <property type="term" value="F:N-acylneuraminate-9-phosphate synthase activity"/>
    <property type="evidence" value="ECO:0007669"/>
    <property type="project" value="TreeGrafter"/>
</dbReference>
<evidence type="ECO:0000259" key="1">
    <source>
        <dbReference type="PROSITE" id="PS50844"/>
    </source>
</evidence>
<dbReference type="STRING" id="768706.Desor_0348"/>
<gene>
    <name evidence="2" type="ordered locus">Desor_0348</name>
</gene>
<dbReference type="SUPFAM" id="SSF51569">
    <property type="entry name" value="Aldolase"/>
    <property type="match status" value="1"/>
</dbReference>
<dbReference type="InterPro" id="IPR013974">
    <property type="entry name" value="SAF"/>
</dbReference>
<organism evidence="2 3">
    <name type="scientific">Desulfosporosinus orientis (strain ATCC 19365 / DSM 765 / NCIMB 8382 / VKM B-1628 / Singapore I)</name>
    <name type="common">Desulfotomaculum orientis</name>
    <dbReference type="NCBI Taxonomy" id="768706"/>
    <lineage>
        <taxon>Bacteria</taxon>
        <taxon>Bacillati</taxon>
        <taxon>Bacillota</taxon>
        <taxon>Clostridia</taxon>
        <taxon>Eubacteriales</taxon>
        <taxon>Desulfitobacteriaceae</taxon>
        <taxon>Desulfosporosinus</taxon>
    </lineage>
</organism>
<dbReference type="KEGG" id="dor:Desor_0348"/>
<reference evidence="2 3" key="2">
    <citation type="journal article" date="2012" name="J. Bacteriol.">
        <title>Complete genome sequences of Desulfosporosinus orientis DSM765T, Desulfosporosinus youngiae DSM17734T, Desulfosporosinus meridiei DSM13257T, and Desulfosporosinus acidiphilus DSM22704T.</title>
        <authorList>
            <person name="Pester M."/>
            <person name="Brambilla E."/>
            <person name="Alazard D."/>
            <person name="Rattei T."/>
            <person name="Weinmaier T."/>
            <person name="Han J."/>
            <person name="Lucas S."/>
            <person name="Lapidus A."/>
            <person name="Cheng J.F."/>
            <person name="Goodwin L."/>
            <person name="Pitluck S."/>
            <person name="Peters L."/>
            <person name="Ovchinnikova G."/>
            <person name="Teshima H."/>
            <person name="Detter J.C."/>
            <person name="Han C.S."/>
            <person name="Tapia R."/>
            <person name="Land M.L."/>
            <person name="Hauser L."/>
            <person name="Kyrpides N.C."/>
            <person name="Ivanova N.N."/>
            <person name="Pagani I."/>
            <person name="Huntmann M."/>
            <person name="Wei C.L."/>
            <person name="Davenport K.W."/>
            <person name="Daligault H."/>
            <person name="Chain P.S."/>
            <person name="Chen A."/>
            <person name="Mavromatis K."/>
            <person name="Markowitz V."/>
            <person name="Szeto E."/>
            <person name="Mikhailova N."/>
            <person name="Pati A."/>
            <person name="Wagner M."/>
            <person name="Woyke T."/>
            <person name="Ollivier B."/>
            <person name="Klenk H.P."/>
            <person name="Spring S."/>
            <person name="Loy A."/>
        </authorList>
    </citation>
    <scope>NUCLEOTIDE SEQUENCE [LARGE SCALE GENOMIC DNA]</scope>
    <source>
        <strain evidence="3">ATCC 19365 / DSM 765 / NCIMB 8382 / VKM B-1628</strain>
    </source>
</reference>
<dbReference type="Gene3D" id="3.90.1210.10">
    <property type="entry name" value="Antifreeze-like/N-acetylneuraminic acid synthase C-terminal domain"/>
    <property type="match status" value="1"/>
</dbReference>
<dbReference type="InterPro" id="IPR036732">
    <property type="entry name" value="AFP_Neu5c_C_sf"/>
</dbReference>
<dbReference type="RefSeq" id="WP_014182884.1">
    <property type="nucleotide sequence ID" value="NC_016584.1"/>
</dbReference>
<dbReference type="NCBIfam" id="TIGR03569">
    <property type="entry name" value="NeuB_NnaB"/>
    <property type="match status" value="1"/>
</dbReference>
<dbReference type="InterPro" id="IPR057736">
    <property type="entry name" value="SAF_PseI/NeuA/NeuB"/>
</dbReference>
<dbReference type="PROSITE" id="PS50844">
    <property type="entry name" value="AFP_LIKE"/>
    <property type="match status" value="1"/>
</dbReference>
<dbReference type="PANTHER" id="PTHR42966">
    <property type="entry name" value="N-ACETYLNEURAMINATE SYNTHASE"/>
    <property type="match status" value="1"/>
</dbReference>
<sequence>MNATIHTYIIAEAGVNHNGDILLAKKLIDTAKTSGADAVKFQTFIAKNVVSKNAQKAAYQKQTTGENESQLEMVKKLELSFDDFRELKNYCDKKAISFLSTPFDLESIDFLETLDMPIYKVPSGEITNLPYLIKIARIGKPVIMSTGMSELDEIALALEALQDNGAGTITLLHCNTQYPTPFEDSNLRAMLMLKDSFDIKVGYSDHTLGIEAPIAAVALGAAVIEKHFTLDKCMEGPDHQACLNPQELKAMVTAIRNIELALGDGLKRVSKSEEPNKIAARKSIVAKRTIVKDEIFTEENITVKRPGCGISPMKWFDVLGKKAKHDFYEDELIEL</sequence>
<dbReference type="CDD" id="cd11615">
    <property type="entry name" value="SAF_NeuB_like"/>
    <property type="match status" value="1"/>
</dbReference>
<feature type="domain" description="AFP-like" evidence="1">
    <location>
        <begin position="283"/>
        <end position="335"/>
    </location>
</feature>
<dbReference type="SUPFAM" id="SSF51269">
    <property type="entry name" value="AFP III-like domain"/>
    <property type="match status" value="1"/>
</dbReference>
<dbReference type="PANTHER" id="PTHR42966:SF1">
    <property type="entry name" value="SIALIC ACID SYNTHASE"/>
    <property type="match status" value="1"/>
</dbReference>
<dbReference type="Gene3D" id="3.20.20.70">
    <property type="entry name" value="Aldolase class I"/>
    <property type="match status" value="1"/>
</dbReference>
<dbReference type="HOGENOM" id="CLU_040465_0_0_9"/>
<dbReference type="Pfam" id="PF08666">
    <property type="entry name" value="SAF"/>
    <property type="match status" value="1"/>
</dbReference>
<dbReference type="GO" id="GO:0016051">
    <property type="term" value="P:carbohydrate biosynthetic process"/>
    <property type="evidence" value="ECO:0007669"/>
    <property type="project" value="InterPro"/>
</dbReference>
<reference evidence="3" key="1">
    <citation type="submission" date="2011-11" db="EMBL/GenBank/DDBJ databases">
        <title>Complete sequence of Desulfosporosinus orientis DSM 765.</title>
        <authorList>
            <person name="Lucas S."/>
            <person name="Han J."/>
            <person name="Lapidus A."/>
            <person name="Cheng J.-F."/>
            <person name="Goodwin L."/>
            <person name="Pitluck S."/>
            <person name="Peters L."/>
            <person name="Ovchinnikova G."/>
            <person name="Teshima H."/>
            <person name="Detter J.C."/>
            <person name="Han C."/>
            <person name="Tapia R."/>
            <person name="Land M."/>
            <person name="Hauser L."/>
            <person name="Kyrpides N."/>
            <person name="Ivanova N."/>
            <person name="Pagani I."/>
            <person name="Pester M."/>
            <person name="Spring S."/>
            <person name="Ollivier B."/>
            <person name="Rattei T."/>
            <person name="Klenk H.-P."/>
            <person name="Wagner M."/>
            <person name="Loy A."/>
            <person name="Woyke T."/>
        </authorList>
    </citation>
    <scope>NUCLEOTIDE SEQUENCE [LARGE SCALE GENOMIC DNA]</scope>
    <source>
        <strain evidence="3">ATCC 19365 / DSM 765 / NCIMB 8382 / VKM B-1628</strain>
    </source>
</reference>
<dbReference type="InterPro" id="IPR013785">
    <property type="entry name" value="Aldolase_TIM"/>
</dbReference>
<dbReference type="Pfam" id="PF03102">
    <property type="entry name" value="NeuB"/>
    <property type="match status" value="1"/>
</dbReference>
<dbReference type="PATRIC" id="fig|768706.3.peg.309"/>
<dbReference type="InterPro" id="IPR013132">
    <property type="entry name" value="PseI/NeuA/B-like_N"/>
</dbReference>
<protein>
    <submittedName>
        <fullName evidence="2">N-acetylneuraminate synthase</fullName>
    </submittedName>
</protein>
<evidence type="ECO:0000313" key="2">
    <source>
        <dbReference type="EMBL" id="AET66058.1"/>
    </source>
</evidence>
<dbReference type="EMBL" id="CP003108">
    <property type="protein sequence ID" value="AET66058.1"/>
    <property type="molecule type" value="Genomic_DNA"/>
</dbReference>
<dbReference type="InterPro" id="IPR006190">
    <property type="entry name" value="SAF_AFP_Neu5Ac"/>
</dbReference>
<dbReference type="InterPro" id="IPR020007">
    <property type="entry name" value="NeuB/NeuA"/>
</dbReference>
<name>G7W542_DESOD</name>
<evidence type="ECO:0000313" key="3">
    <source>
        <dbReference type="Proteomes" id="UP000006346"/>
    </source>
</evidence>
<dbReference type="InterPro" id="IPR051690">
    <property type="entry name" value="PseI-like"/>
</dbReference>
<accession>G7W542</accession>
<dbReference type="eggNOG" id="COG2089">
    <property type="taxonomic scope" value="Bacteria"/>
</dbReference>